<comment type="caution">
    <text evidence="1">The sequence shown here is derived from an EMBL/GenBank/DDBJ whole genome shotgun (WGS) entry which is preliminary data.</text>
</comment>
<gene>
    <name evidence="1" type="ORF">ACFFH7_03520</name>
</gene>
<keyword evidence="2" id="KW-1185">Reference proteome</keyword>
<evidence type="ECO:0000313" key="1">
    <source>
        <dbReference type="EMBL" id="MFC0540533.1"/>
    </source>
</evidence>
<dbReference type="Proteomes" id="UP001589810">
    <property type="component" value="Unassembled WGS sequence"/>
</dbReference>
<sequence length="168" mass="20058">MFRHRYHILVMSKDNGRPFGLVRVRKGQPPTAGMDYYTPDKGWQHLKWPSAIKLTGPRRSTQPISVWRVRGAKRSVARREKNFEYHYYVVVTDRRPKDDPYALIRRWVPETGPGRDQEFTPKLDWEHTLILDDIGRDKLDGESERITEEEAQRYVELFTRRYQERGAQ</sequence>
<protein>
    <submittedName>
        <fullName evidence="1">Uncharacterized protein</fullName>
    </submittedName>
</protein>
<dbReference type="EMBL" id="JBHLUD010000001">
    <property type="protein sequence ID" value="MFC0540533.1"/>
    <property type="molecule type" value="Genomic_DNA"/>
</dbReference>
<reference evidence="1 2" key="1">
    <citation type="submission" date="2024-09" db="EMBL/GenBank/DDBJ databases">
        <authorList>
            <person name="Sun Q."/>
            <person name="Mori K."/>
        </authorList>
    </citation>
    <scope>NUCLEOTIDE SEQUENCE [LARGE SCALE GENOMIC DNA]</scope>
    <source>
        <strain evidence="1 2">TBRC 1432</strain>
    </source>
</reference>
<accession>A0ABV6MJT5</accession>
<proteinExistence type="predicted"/>
<evidence type="ECO:0000313" key="2">
    <source>
        <dbReference type="Proteomes" id="UP001589810"/>
    </source>
</evidence>
<name>A0ABV6MJT5_9PSEU</name>
<organism evidence="1 2">
    <name type="scientific">Kutzneria chonburiensis</name>
    <dbReference type="NCBI Taxonomy" id="1483604"/>
    <lineage>
        <taxon>Bacteria</taxon>
        <taxon>Bacillati</taxon>
        <taxon>Actinomycetota</taxon>
        <taxon>Actinomycetes</taxon>
        <taxon>Pseudonocardiales</taxon>
        <taxon>Pseudonocardiaceae</taxon>
        <taxon>Kutzneria</taxon>
    </lineage>
</organism>